<name>A0AA38R3R0_9PEZI</name>
<dbReference type="CDD" id="cd09917">
    <property type="entry name" value="F-box_SF"/>
    <property type="match status" value="1"/>
</dbReference>
<sequence>MGQNFQLVAPRAKIYLPWAGKLGELLFDGSAEELVRLLAVPVRPHSPAPLSKVVTSTPVQPRNDCFAAESAAGGPFQEIRASEHLKRKADGEAHDDCPRHLKLAKPKSGDPDDEADTNHFVAIFDLPVEVHRHIFTHIEFIEDVIALGLTSRHFWAIAREHVYDYYTSFLGLWAGENIVCVGEDVIPGDFPPGLFSAEERDELCKKTVDIPYDDNYPDDVAYPAVPFTLHHFTLPSVSDRQEDTDLMTESLGIYLHCKDRSRSKDPAFRSTRSEIVVTDSTYFPQDQPWILRNLTTKEFVRSEAIALEQEFIHGPNIDVLGFGEAIMARICWSTSSFVSMNDVSNISRGVWAGHSFDITTLARHRDESRGEKWRDVSEEVADEIADIWEGEYGPDWRETVCNLWYQKYGRVSKRHP</sequence>
<protein>
    <submittedName>
        <fullName evidence="2">F-box domain containing protein</fullName>
    </submittedName>
</protein>
<accession>A0AA38R3R0</accession>
<dbReference type="InterPro" id="IPR036047">
    <property type="entry name" value="F-box-like_dom_sf"/>
</dbReference>
<organism evidence="2 3">
    <name type="scientific">Pleurostoma richardsiae</name>
    <dbReference type="NCBI Taxonomy" id="41990"/>
    <lineage>
        <taxon>Eukaryota</taxon>
        <taxon>Fungi</taxon>
        <taxon>Dikarya</taxon>
        <taxon>Ascomycota</taxon>
        <taxon>Pezizomycotina</taxon>
        <taxon>Sordariomycetes</taxon>
        <taxon>Sordariomycetidae</taxon>
        <taxon>Calosphaeriales</taxon>
        <taxon>Pleurostomataceae</taxon>
        <taxon>Pleurostoma</taxon>
    </lineage>
</organism>
<evidence type="ECO:0000313" key="2">
    <source>
        <dbReference type="EMBL" id="KAJ9133161.1"/>
    </source>
</evidence>
<dbReference type="EMBL" id="JANBVO010000052">
    <property type="protein sequence ID" value="KAJ9133161.1"/>
    <property type="molecule type" value="Genomic_DNA"/>
</dbReference>
<dbReference type="SUPFAM" id="SSF81383">
    <property type="entry name" value="F-box domain"/>
    <property type="match status" value="1"/>
</dbReference>
<evidence type="ECO:0000256" key="1">
    <source>
        <dbReference type="SAM" id="MobiDB-lite"/>
    </source>
</evidence>
<dbReference type="Proteomes" id="UP001174694">
    <property type="component" value="Unassembled WGS sequence"/>
</dbReference>
<gene>
    <name evidence="2" type="ORF">NKR23_g10936</name>
</gene>
<feature type="compositionally biased region" description="Basic and acidic residues" evidence="1">
    <location>
        <begin position="88"/>
        <end position="99"/>
    </location>
</feature>
<dbReference type="AlphaFoldDB" id="A0AA38R3R0"/>
<keyword evidence="3" id="KW-1185">Reference proteome</keyword>
<feature type="region of interest" description="Disordered" evidence="1">
    <location>
        <begin position="88"/>
        <end position="113"/>
    </location>
</feature>
<reference evidence="2" key="1">
    <citation type="submission" date="2022-07" db="EMBL/GenBank/DDBJ databases">
        <title>Fungi with potential for degradation of polypropylene.</title>
        <authorList>
            <person name="Gostincar C."/>
        </authorList>
    </citation>
    <scope>NUCLEOTIDE SEQUENCE</scope>
    <source>
        <strain evidence="2">EXF-13308</strain>
    </source>
</reference>
<proteinExistence type="predicted"/>
<evidence type="ECO:0000313" key="3">
    <source>
        <dbReference type="Proteomes" id="UP001174694"/>
    </source>
</evidence>
<comment type="caution">
    <text evidence="2">The sequence shown here is derived from an EMBL/GenBank/DDBJ whole genome shotgun (WGS) entry which is preliminary data.</text>
</comment>